<proteinExistence type="predicted"/>
<dbReference type="SUPFAM" id="SSF51327">
    <property type="entry name" value="Head-binding domain of phage P22 tailspike protein"/>
    <property type="match status" value="1"/>
</dbReference>
<feature type="domain" description="Right handed beta helix" evidence="2">
    <location>
        <begin position="300"/>
        <end position="475"/>
    </location>
</feature>
<feature type="domain" description="Bacteriophage P22 tailspike N-terminal" evidence="1">
    <location>
        <begin position="4"/>
        <end position="114"/>
    </location>
</feature>
<dbReference type="InterPro" id="IPR036730">
    <property type="entry name" value="P22_tailspike_N_sf"/>
</dbReference>
<dbReference type="SUPFAM" id="SSF51126">
    <property type="entry name" value="Pectin lyase-like"/>
    <property type="match status" value="2"/>
</dbReference>
<gene>
    <name evidence="3" type="ORF">AM380_12845</name>
</gene>
<sequence>MSEQIIPNVVVSMPSQLFTLARKFQAASNGKIFIGKIDTDPTIPENQIQVYLENEDGTTVPVSQPLIINQAGYPVYNGQIARFVTVQGHSMAVYDSYGAQQFYYQNVLKYDPDQFSHIITKKLLQDSPYTDDTYGDAMIGVILPVDGGVKRTQHDKNTDIITSADFGIIPAAGVDMTEEMQKAFNHVTSTGQVITILPGEYLISTVELGKAVNVYAVGAVFKLTPEGTGFHAHGITDSFRWVGGEIVGTGGFDDGRHQTGITVSTNQGDAAKNVLIRDVAVNNTNIGIKVAYGTSPFVPTDNVHIENCSITKTNGTEAGNGYAIQISHAPRTTLIANKVSQYSRHGIYISSGEKAIVTGNQIQDGGHGEIRGAINIDRTRDFIASSNIMINNNDVGFLANADGQSEFPNVSSRGLIFGNNFINNKIGGCQIGYLDPDSGFPTNITVSNNAFIGHDDGTAEIRVWSGKNITVSGNNLKTSGTAINVRNFGKTAETQTDFITLKSNVIDTQKYGIEFEGGFETGNMHVNATENTFIQSIEPIRFVDSPDNITNPNLIYQQKLGVSSKRVSVDGSSVCVAGNTVIHFAQPGGNEISNLTGQVRGQKIVFIGTNGNTTLKKGYFKMPADVGGSGITLRNGTAVNIIIGDDNDPIVVSYIESV</sequence>
<reference evidence="3 4" key="1">
    <citation type="submission" date="2018-04" db="EMBL/GenBank/DDBJ databases">
        <title>Whole genome sequencing of Morganella morganii AR_0133.</title>
        <authorList>
            <person name="Conlan S."/>
            <person name="Thomas P.J."/>
            <person name="Mullikin J."/>
            <person name="Frank K.M."/>
            <person name="Segre J.A."/>
        </authorList>
    </citation>
    <scope>NUCLEOTIDE SEQUENCE [LARGE SCALE GENOMIC DNA]</scope>
    <source>
        <strain evidence="3 4">AR_0133</strain>
    </source>
</reference>
<evidence type="ECO:0000313" key="4">
    <source>
        <dbReference type="Proteomes" id="UP000244682"/>
    </source>
</evidence>
<dbReference type="Proteomes" id="UP000244682">
    <property type="component" value="Chromosome"/>
</dbReference>
<name>A0AAU8ZN93_MORMO</name>
<dbReference type="SMART" id="SM00710">
    <property type="entry name" value="PbH1"/>
    <property type="match status" value="9"/>
</dbReference>
<evidence type="ECO:0000313" key="3">
    <source>
        <dbReference type="EMBL" id="AWC94473.1"/>
    </source>
</evidence>
<dbReference type="Pfam" id="PF13229">
    <property type="entry name" value="Beta_helix"/>
    <property type="match status" value="1"/>
</dbReference>
<evidence type="ECO:0008006" key="5">
    <source>
        <dbReference type="Google" id="ProtNLM"/>
    </source>
</evidence>
<dbReference type="InterPro" id="IPR039448">
    <property type="entry name" value="Beta_helix"/>
</dbReference>
<dbReference type="Pfam" id="PF09008">
    <property type="entry name" value="Head_binding"/>
    <property type="match status" value="1"/>
</dbReference>
<dbReference type="InterPro" id="IPR006626">
    <property type="entry name" value="PbH1"/>
</dbReference>
<dbReference type="InterPro" id="IPR011050">
    <property type="entry name" value="Pectin_lyase_fold/virulence"/>
</dbReference>
<dbReference type="Gene3D" id="2.170.14.10">
    <property type="entry name" value="Phage P22 tailspike-like, N-terminal domain"/>
    <property type="match status" value="1"/>
</dbReference>
<organism evidence="3 4">
    <name type="scientific">Morganella morganii</name>
    <name type="common">Proteus morganii</name>
    <dbReference type="NCBI Taxonomy" id="582"/>
    <lineage>
        <taxon>Bacteria</taxon>
        <taxon>Pseudomonadati</taxon>
        <taxon>Pseudomonadota</taxon>
        <taxon>Gammaproteobacteria</taxon>
        <taxon>Enterobacterales</taxon>
        <taxon>Morganellaceae</taxon>
        <taxon>Morganella</taxon>
    </lineage>
</organism>
<dbReference type="Gene3D" id="2.160.20.10">
    <property type="entry name" value="Single-stranded right-handed beta-helix, Pectin lyase-like"/>
    <property type="match status" value="1"/>
</dbReference>
<dbReference type="RefSeq" id="WP_108656596.1">
    <property type="nucleotide sequence ID" value="NZ_CP028956.1"/>
</dbReference>
<evidence type="ECO:0000259" key="1">
    <source>
        <dbReference type="Pfam" id="PF09008"/>
    </source>
</evidence>
<protein>
    <recommendedName>
        <fullName evidence="5">Right handed beta helix domain-containing protein</fullName>
    </recommendedName>
</protein>
<dbReference type="InterPro" id="IPR009093">
    <property type="entry name" value="P22_tailspike_N"/>
</dbReference>
<dbReference type="AlphaFoldDB" id="A0AAU8ZN93"/>
<dbReference type="EMBL" id="CP028956">
    <property type="protein sequence ID" value="AWC94473.1"/>
    <property type="molecule type" value="Genomic_DNA"/>
</dbReference>
<accession>A0AAU8ZN93</accession>
<dbReference type="InterPro" id="IPR012334">
    <property type="entry name" value="Pectin_lyas_fold"/>
</dbReference>
<evidence type="ECO:0000259" key="2">
    <source>
        <dbReference type="Pfam" id="PF13229"/>
    </source>
</evidence>